<dbReference type="SUPFAM" id="SSF48008">
    <property type="entry name" value="GntR ligand-binding domain-like"/>
    <property type="match status" value="1"/>
</dbReference>
<feature type="domain" description="HTH gntR-type" evidence="4">
    <location>
        <begin position="20"/>
        <end position="87"/>
    </location>
</feature>
<dbReference type="InterPro" id="IPR008920">
    <property type="entry name" value="TF_FadR/GntR_C"/>
</dbReference>
<dbReference type="Gene3D" id="1.20.120.530">
    <property type="entry name" value="GntR ligand-binding domain-like"/>
    <property type="match status" value="1"/>
</dbReference>
<dbReference type="OrthoDB" id="8680240at2"/>
<sequence length="233" mass="24722">MRDTPRVGAAAPGRPTLSRETLSSQIRDHLLVEIAEGRIAVGARLRELKVAQELGTSQTPVREAFRELAALGLLETQSHTGTRVREVGERDLRDAVPVRAALEGLAGRLAAPRLRGAGEALAEALTLMEEAAERGDRLALASGSTHFHRAVVRGAGNDSLLRAWNALGIEVMTIVSLLSSTMPLADVAAHHRPIYDALVAGDGERAESVLADHVAQYLPSLHATPADRTHGGA</sequence>
<dbReference type="PROSITE" id="PS50949">
    <property type="entry name" value="HTH_GNTR"/>
    <property type="match status" value="1"/>
</dbReference>
<evidence type="ECO:0000256" key="2">
    <source>
        <dbReference type="ARBA" id="ARBA00023125"/>
    </source>
</evidence>
<dbReference type="SUPFAM" id="SSF46785">
    <property type="entry name" value="Winged helix' DNA-binding domain"/>
    <property type="match status" value="1"/>
</dbReference>
<dbReference type="InterPro" id="IPR000524">
    <property type="entry name" value="Tscrpt_reg_HTH_GntR"/>
</dbReference>
<dbReference type="GO" id="GO:0003700">
    <property type="term" value="F:DNA-binding transcription factor activity"/>
    <property type="evidence" value="ECO:0007669"/>
    <property type="project" value="InterPro"/>
</dbReference>
<dbReference type="SMART" id="SM00895">
    <property type="entry name" value="FCD"/>
    <property type="match status" value="1"/>
</dbReference>
<keyword evidence="6" id="KW-1185">Reference proteome</keyword>
<name>A0A4P7SK58_9CELL</name>
<dbReference type="PANTHER" id="PTHR43537:SF24">
    <property type="entry name" value="GLUCONATE OPERON TRANSCRIPTIONAL REPRESSOR"/>
    <property type="match status" value="1"/>
</dbReference>
<evidence type="ECO:0000256" key="3">
    <source>
        <dbReference type="ARBA" id="ARBA00023163"/>
    </source>
</evidence>
<dbReference type="InterPro" id="IPR011711">
    <property type="entry name" value="GntR_C"/>
</dbReference>
<evidence type="ECO:0000256" key="1">
    <source>
        <dbReference type="ARBA" id="ARBA00023015"/>
    </source>
</evidence>
<reference evidence="5 6" key="1">
    <citation type="submission" date="2019-04" db="EMBL/GenBank/DDBJ databases">
        <title>Isolation and identification of Cellulomonas shaoxiangyii sp. Nov. isolated from feces of the Tibetan antelopes (Pantholops hodgsonii) in the Qinghai-Tibet plateau of China.</title>
        <authorList>
            <person name="Tian Z."/>
        </authorList>
    </citation>
    <scope>NUCLEOTIDE SEQUENCE [LARGE SCALE GENOMIC DNA]</scope>
    <source>
        <strain evidence="5 6">Z28</strain>
    </source>
</reference>
<evidence type="ECO:0000313" key="6">
    <source>
        <dbReference type="Proteomes" id="UP000296469"/>
    </source>
</evidence>
<evidence type="ECO:0000259" key="4">
    <source>
        <dbReference type="PROSITE" id="PS50949"/>
    </source>
</evidence>
<keyword evidence="3" id="KW-0804">Transcription</keyword>
<dbReference type="PANTHER" id="PTHR43537">
    <property type="entry name" value="TRANSCRIPTIONAL REGULATOR, GNTR FAMILY"/>
    <property type="match status" value="1"/>
</dbReference>
<keyword evidence="1" id="KW-0805">Transcription regulation</keyword>
<dbReference type="Proteomes" id="UP000296469">
    <property type="component" value="Chromosome"/>
</dbReference>
<dbReference type="RefSeq" id="WP_135973358.1">
    <property type="nucleotide sequence ID" value="NZ_CP039291.1"/>
</dbReference>
<proteinExistence type="predicted"/>
<protein>
    <submittedName>
        <fullName evidence="5">GntR family transcriptional regulator</fullName>
    </submittedName>
</protein>
<dbReference type="GO" id="GO:0003677">
    <property type="term" value="F:DNA binding"/>
    <property type="evidence" value="ECO:0007669"/>
    <property type="project" value="UniProtKB-KW"/>
</dbReference>
<organism evidence="5 6">
    <name type="scientific">Cellulomonas shaoxiangyii</name>
    <dbReference type="NCBI Taxonomy" id="2566013"/>
    <lineage>
        <taxon>Bacteria</taxon>
        <taxon>Bacillati</taxon>
        <taxon>Actinomycetota</taxon>
        <taxon>Actinomycetes</taxon>
        <taxon>Micrococcales</taxon>
        <taxon>Cellulomonadaceae</taxon>
        <taxon>Cellulomonas</taxon>
    </lineage>
</organism>
<dbReference type="EMBL" id="CP039291">
    <property type="protein sequence ID" value="QCB94582.1"/>
    <property type="molecule type" value="Genomic_DNA"/>
</dbReference>
<dbReference type="InterPro" id="IPR036390">
    <property type="entry name" value="WH_DNA-bd_sf"/>
</dbReference>
<evidence type="ECO:0000313" key="5">
    <source>
        <dbReference type="EMBL" id="QCB94582.1"/>
    </source>
</evidence>
<dbReference type="AlphaFoldDB" id="A0A4P7SK58"/>
<accession>A0A4P7SK58</accession>
<dbReference type="Gene3D" id="1.10.10.10">
    <property type="entry name" value="Winged helix-like DNA-binding domain superfamily/Winged helix DNA-binding domain"/>
    <property type="match status" value="1"/>
</dbReference>
<keyword evidence="2" id="KW-0238">DNA-binding</keyword>
<dbReference type="Pfam" id="PF00392">
    <property type="entry name" value="GntR"/>
    <property type="match status" value="1"/>
</dbReference>
<dbReference type="Pfam" id="PF07729">
    <property type="entry name" value="FCD"/>
    <property type="match status" value="1"/>
</dbReference>
<dbReference type="SMART" id="SM00345">
    <property type="entry name" value="HTH_GNTR"/>
    <property type="match status" value="1"/>
</dbReference>
<dbReference type="KEGG" id="celz:E5225_14470"/>
<gene>
    <name evidence="5" type="ORF">E5225_14470</name>
</gene>
<dbReference type="CDD" id="cd07377">
    <property type="entry name" value="WHTH_GntR"/>
    <property type="match status" value="1"/>
</dbReference>
<dbReference type="InterPro" id="IPR036388">
    <property type="entry name" value="WH-like_DNA-bd_sf"/>
</dbReference>